<evidence type="ECO:0000313" key="1">
    <source>
        <dbReference type="EMBL" id="KAJ2860394.1"/>
    </source>
</evidence>
<name>A0A9W8M172_9FUNG</name>
<evidence type="ECO:0000313" key="2">
    <source>
        <dbReference type="Proteomes" id="UP001140074"/>
    </source>
</evidence>
<reference evidence="1" key="1">
    <citation type="submission" date="2022-07" db="EMBL/GenBank/DDBJ databases">
        <title>Phylogenomic reconstructions and comparative analyses of Kickxellomycotina fungi.</title>
        <authorList>
            <person name="Reynolds N.K."/>
            <person name="Stajich J.E."/>
            <person name="Barry K."/>
            <person name="Grigoriev I.V."/>
            <person name="Crous P."/>
            <person name="Smith M.E."/>
        </authorList>
    </citation>
    <scope>NUCLEOTIDE SEQUENCE</scope>
    <source>
        <strain evidence="1">RSA 476</strain>
    </source>
</reference>
<dbReference type="EMBL" id="JANBUY010000301">
    <property type="protein sequence ID" value="KAJ2860394.1"/>
    <property type="molecule type" value="Genomic_DNA"/>
</dbReference>
<gene>
    <name evidence="1" type="ORF">GGH94_005550</name>
</gene>
<protein>
    <recommendedName>
        <fullName evidence="3">F-box domain-containing protein</fullName>
    </recommendedName>
</protein>
<dbReference type="Proteomes" id="UP001140074">
    <property type="component" value="Unassembled WGS sequence"/>
</dbReference>
<dbReference type="AlphaFoldDB" id="A0A9W8M172"/>
<organism evidence="1 2">
    <name type="scientific">Coemansia aciculifera</name>
    <dbReference type="NCBI Taxonomy" id="417176"/>
    <lineage>
        <taxon>Eukaryota</taxon>
        <taxon>Fungi</taxon>
        <taxon>Fungi incertae sedis</taxon>
        <taxon>Zoopagomycota</taxon>
        <taxon>Kickxellomycotina</taxon>
        <taxon>Kickxellomycetes</taxon>
        <taxon>Kickxellales</taxon>
        <taxon>Kickxellaceae</taxon>
        <taxon>Coemansia</taxon>
    </lineage>
</organism>
<evidence type="ECO:0008006" key="3">
    <source>
        <dbReference type="Google" id="ProtNLM"/>
    </source>
</evidence>
<accession>A0A9W8M172</accession>
<keyword evidence="2" id="KW-1185">Reference proteome</keyword>
<sequence>MHRVSPLQILPDHIIESIVGHVVGNSRLRFDRVTEVTKGYASLLLPLLSVCHCLRAVAISYCCRTHMLVFDNSSTKAWEIGATWWRCLDHSEVPTHLYAKNLCIELGEDYIYNGLALEALLHEPYVDYTFPKARTLGFKFDLTRESEHSSGDVTIHPDIEAHIRAFVRRIKQIAPMVQKVYMESMRNIDIETRLPRPQVNSLVSKIRQSVGDIEFGYLSRPIHVEPLLSAVRRLTHMDGEGGSIESMVQLARHNAPTLQYLDLNLLEGDDITGLIQNADGSYVQYPCLHTLELGTMPNMDLSRRPVFPGALPFPCLRYLRLVLVSPIGDDTPFRGNAATLEYLDLYLTLDMATVLKRNRIFTSISHPKLQYVRLRWNSGTSELRPAINRAYMQFGLSIAPDAPVREFSISLLRPELGPITTMLGDHKCVQVLELPHTSMHILDIIALVKALLLLSHLHSRALPTDPLPNDILKHNLPAYIIANYSPMGKWLRCWRINCSPNFDFETTAKWALLLALICPNLDYVAVLADSRELFMSYMKEMIASNGFRQHVTRLQRLLFGGSSSHIPSVEMAQAKMGATAIRRY</sequence>
<proteinExistence type="predicted"/>
<comment type="caution">
    <text evidence="1">The sequence shown here is derived from an EMBL/GenBank/DDBJ whole genome shotgun (WGS) entry which is preliminary data.</text>
</comment>